<proteinExistence type="predicted"/>
<dbReference type="Proteomes" id="UP000186096">
    <property type="component" value="Unassembled WGS sequence"/>
</dbReference>
<dbReference type="EMBL" id="FTNI01000031">
    <property type="protein sequence ID" value="SIS14579.1"/>
    <property type="molecule type" value="Genomic_DNA"/>
</dbReference>
<sequence>MERQEPAVQDSAETEDAAGKISFRLLDKIETTQSYSGNSNS</sequence>
<dbReference type="STRING" id="58117.SAMN05421833_13122"/>
<dbReference type="AlphaFoldDB" id="A0A1N7GPW7"/>
<evidence type="ECO:0000313" key="1">
    <source>
        <dbReference type="EMBL" id="SIS14579.1"/>
    </source>
</evidence>
<evidence type="ECO:0000313" key="2">
    <source>
        <dbReference type="Proteomes" id="UP000186096"/>
    </source>
</evidence>
<reference evidence="2" key="1">
    <citation type="submission" date="2017-01" db="EMBL/GenBank/DDBJ databases">
        <authorList>
            <person name="Varghese N."/>
            <person name="Submissions S."/>
        </authorList>
    </citation>
    <scope>NUCLEOTIDE SEQUENCE [LARGE SCALE GENOMIC DNA]</scope>
    <source>
        <strain evidence="2">ATCC 12950</strain>
    </source>
</reference>
<gene>
    <name evidence="1" type="ORF">SAMN05421833_13122</name>
</gene>
<keyword evidence="2" id="KW-1185">Reference proteome</keyword>
<dbReference type="RefSeq" id="WP_260617399.1">
    <property type="nucleotide sequence ID" value="NZ_FTNI01000031.1"/>
</dbReference>
<name>A0A1N7GPW7_9ACTN</name>
<protein>
    <submittedName>
        <fullName evidence="1">Uncharacterized protein</fullName>
    </submittedName>
</protein>
<accession>A0A1N7GPW7</accession>
<organism evidence="1 2">
    <name type="scientific">Microbispora rosea</name>
    <dbReference type="NCBI Taxonomy" id="58117"/>
    <lineage>
        <taxon>Bacteria</taxon>
        <taxon>Bacillati</taxon>
        <taxon>Actinomycetota</taxon>
        <taxon>Actinomycetes</taxon>
        <taxon>Streptosporangiales</taxon>
        <taxon>Streptosporangiaceae</taxon>
        <taxon>Microbispora</taxon>
    </lineage>
</organism>